<evidence type="ECO:0000313" key="3">
    <source>
        <dbReference type="EMBL" id="GIG79914.1"/>
    </source>
</evidence>
<organism evidence="3 4">
    <name type="scientific">Planotetraspora kaengkrachanensis</name>
    <dbReference type="NCBI Taxonomy" id="575193"/>
    <lineage>
        <taxon>Bacteria</taxon>
        <taxon>Bacillati</taxon>
        <taxon>Actinomycetota</taxon>
        <taxon>Actinomycetes</taxon>
        <taxon>Streptosporangiales</taxon>
        <taxon>Streptosporangiaceae</taxon>
        <taxon>Planotetraspora</taxon>
    </lineage>
</organism>
<dbReference type="SUPFAM" id="SSF55797">
    <property type="entry name" value="PR-1-like"/>
    <property type="match status" value="1"/>
</dbReference>
<dbReference type="RefSeq" id="WP_203883355.1">
    <property type="nucleotide sequence ID" value="NZ_BAABHH010000005.1"/>
</dbReference>
<evidence type="ECO:0000259" key="2">
    <source>
        <dbReference type="Pfam" id="PF00188"/>
    </source>
</evidence>
<feature type="signal peptide" evidence="1">
    <location>
        <begin position="1"/>
        <end position="30"/>
    </location>
</feature>
<evidence type="ECO:0000313" key="4">
    <source>
        <dbReference type="Proteomes" id="UP000630097"/>
    </source>
</evidence>
<feature type="chain" id="PRO_5035174061" description="SCP domain-containing protein" evidence="1">
    <location>
        <begin position="31"/>
        <end position="213"/>
    </location>
</feature>
<evidence type="ECO:0000256" key="1">
    <source>
        <dbReference type="SAM" id="SignalP"/>
    </source>
</evidence>
<protein>
    <recommendedName>
        <fullName evidence="2">SCP domain-containing protein</fullName>
    </recommendedName>
</protein>
<dbReference type="PANTHER" id="PTHR31157">
    <property type="entry name" value="SCP DOMAIN-CONTAINING PROTEIN"/>
    <property type="match status" value="1"/>
</dbReference>
<reference evidence="3 4" key="1">
    <citation type="submission" date="2021-01" db="EMBL/GenBank/DDBJ databases">
        <title>Whole genome shotgun sequence of Planotetraspora kaengkrachanensis NBRC 104272.</title>
        <authorList>
            <person name="Komaki H."/>
            <person name="Tamura T."/>
        </authorList>
    </citation>
    <scope>NUCLEOTIDE SEQUENCE [LARGE SCALE GENOMIC DNA]</scope>
    <source>
        <strain evidence="3 4">NBRC 104272</strain>
    </source>
</reference>
<keyword evidence="4" id="KW-1185">Reference proteome</keyword>
<dbReference type="CDD" id="cd05379">
    <property type="entry name" value="CAP_bacterial"/>
    <property type="match status" value="1"/>
</dbReference>
<feature type="domain" description="SCP" evidence="2">
    <location>
        <begin position="71"/>
        <end position="184"/>
    </location>
</feature>
<dbReference type="AlphaFoldDB" id="A0A8J3M5N7"/>
<comment type="caution">
    <text evidence="3">The sequence shown here is derived from an EMBL/GenBank/DDBJ whole genome shotgun (WGS) entry which is preliminary data.</text>
</comment>
<name>A0A8J3M5N7_9ACTN</name>
<keyword evidence="1" id="KW-0732">Signal</keyword>
<dbReference type="Proteomes" id="UP000630097">
    <property type="component" value="Unassembled WGS sequence"/>
</dbReference>
<proteinExistence type="predicted"/>
<sequence length="213" mass="22101">MNRTVRLLGVAATAGAVAFGVPALSTPANASTPAPPRCDIAADYYDRAPAPGTGPLAAFFNMRIDDAVQCLINEERAKAGLPALTRNHVLSGAALSHARAAVNQKWWGPGADSHTNPLTGSTPASRITDAKYCPKPISWAWAETTYTGWGGQGTPRAAVHWWVYVSTAGHREIILSPSLTEMGVQGEAGAADAAGKGASGGGTYVVDFGRCQQ</sequence>
<dbReference type="Gene3D" id="3.40.33.10">
    <property type="entry name" value="CAP"/>
    <property type="match status" value="1"/>
</dbReference>
<dbReference type="Pfam" id="PF00188">
    <property type="entry name" value="CAP"/>
    <property type="match status" value="1"/>
</dbReference>
<dbReference type="InterPro" id="IPR035940">
    <property type="entry name" value="CAP_sf"/>
</dbReference>
<dbReference type="InterPro" id="IPR014044">
    <property type="entry name" value="CAP_dom"/>
</dbReference>
<accession>A0A8J3M5N7</accession>
<dbReference type="EMBL" id="BONV01000011">
    <property type="protein sequence ID" value="GIG79914.1"/>
    <property type="molecule type" value="Genomic_DNA"/>
</dbReference>
<dbReference type="PANTHER" id="PTHR31157:SF1">
    <property type="entry name" value="SCP DOMAIN-CONTAINING PROTEIN"/>
    <property type="match status" value="1"/>
</dbReference>
<gene>
    <name evidence="3" type="ORF">Pka01_30410</name>
</gene>